<dbReference type="GeneID" id="28733684"/>
<dbReference type="Proteomes" id="UP000038010">
    <property type="component" value="Unassembled WGS sequence"/>
</dbReference>
<protein>
    <recommendedName>
        <fullName evidence="5">Bystin</fullName>
    </recommendedName>
</protein>
<dbReference type="InterPro" id="IPR007955">
    <property type="entry name" value="Bystin"/>
</dbReference>
<dbReference type="GO" id="GO:0030515">
    <property type="term" value="F:snoRNA binding"/>
    <property type="evidence" value="ECO:0007669"/>
    <property type="project" value="TreeGrafter"/>
</dbReference>
<dbReference type="VEuPathDB" id="FungiDB:AB675_1880"/>
<dbReference type="GO" id="GO:0006364">
    <property type="term" value="P:rRNA processing"/>
    <property type="evidence" value="ECO:0007669"/>
    <property type="project" value="TreeGrafter"/>
</dbReference>
<dbReference type="EMBL" id="LFJN01000006">
    <property type="protein sequence ID" value="KPI42702.1"/>
    <property type="molecule type" value="Genomic_DNA"/>
</dbReference>
<evidence type="ECO:0000256" key="1">
    <source>
        <dbReference type="ARBA" id="ARBA00007114"/>
    </source>
</evidence>
<feature type="compositionally biased region" description="Basic residues" evidence="2">
    <location>
        <begin position="24"/>
        <end position="35"/>
    </location>
</feature>
<sequence length="493" mass="54545">MSAAAIQRRHGPLEDDITAASGRLRTKSITGKRKSRGDEDKTGGDGYIDARSSKKILAIAQDLADEDSSEREKARAVPASPGAFGFDSRFGDDENADGQLEHADDEDEWLPEEEEVAEDVDPKDMAIYNKFLREDEALADFAPTLASLSTSGNDGLVRHESAGEEEGEGTNLADLILQKIAEKEAREAANGSGIEGHPLEIPEGAVEIPAKVADTFAKVGQILSRYKSGPLPKPFKVLPTLPQWPELLDITRPEKWSPQAVFRATKIFISAPQATGQYFCSTVLLERVREDIQENRKLNHHLYEALMATFYRPAAFFKGFLFPLVQNGCTLREAQIISSVLTKHKIPVLHSAAALLRLCEICAEQTSNISSEAAGSANIFIRILLGKKYALPYKVVDALVFHFLRFRGSKEEDALGANESKLPVLWHQSLLIFAQTYRNEITEDQREALLDLLLVRGHKDIGPEVRRELLAGRSRGIEEPNIEKQDGDDTMMT</sequence>
<dbReference type="GO" id="GO:0005730">
    <property type="term" value="C:nucleolus"/>
    <property type="evidence" value="ECO:0007669"/>
    <property type="project" value="TreeGrafter"/>
</dbReference>
<gene>
    <name evidence="3" type="ORF">AB675_1880</name>
</gene>
<dbReference type="PANTHER" id="PTHR12821">
    <property type="entry name" value="BYSTIN"/>
    <property type="match status" value="1"/>
</dbReference>
<dbReference type="PANTHER" id="PTHR12821:SF0">
    <property type="entry name" value="BYSTIN"/>
    <property type="match status" value="1"/>
</dbReference>
<feature type="region of interest" description="Disordered" evidence="2">
    <location>
        <begin position="1"/>
        <end position="48"/>
    </location>
</feature>
<dbReference type="GO" id="GO:0005737">
    <property type="term" value="C:cytoplasm"/>
    <property type="evidence" value="ECO:0007669"/>
    <property type="project" value="TreeGrafter"/>
</dbReference>
<feature type="compositionally biased region" description="Acidic residues" evidence="2">
    <location>
        <begin position="103"/>
        <end position="117"/>
    </location>
</feature>
<comment type="similarity">
    <text evidence="1">Belongs to the bystin family.</text>
</comment>
<reference evidence="3 4" key="1">
    <citation type="submission" date="2015-06" db="EMBL/GenBank/DDBJ databases">
        <title>Draft genome of the ant-associated black yeast Phialophora attae CBS 131958.</title>
        <authorList>
            <person name="Moreno L.F."/>
            <person name="Stielow B.J."/>
            <person name="de Hoog S."/>
            <person name="Vicente V.A."/>
            <person name="Weiss V.A."/>
            <person name="de Vries M."/>
            <person name="Cruz L.M."/>
            <person name="Souza E.M."/>
        </authorList>
    </citation>
    <scope>NUCLEOTIDE SEQUENCE [LARGE SCALE GENOMIC DNA]</scope>
    <source>
        <strain evidence="3 4">CBS 131958</strain>
    </source>
</reference>
<evidence type="ECO:0000256" key="2">
    <source>
        <dbReference type="SAM" id="MobiDB-lite"/>
    </source>
</evidence>
<dbReference type="RefSeq" id="XP_018002665.1">
    <property type="nucleotide sequence ID" value="XM_018141804.1"/>
</dbReference>
<dbReference type="STRING" id="1664694.A0A0N1P2N8"/>
<evidence type="ECO:0000313" key="3">
    <source>
        <dbReference type="EMBL" id="KPI42702.1"/>
    </source>
</evidence>
<keyword evidence="4" id="KW-1185">Reference proteome</keyword>
<evidence type="ECO:0008006" key="5">
    <source>
        <dbReference type="Google" id="ProtNLM"/>
    </source>
</evidence>
<feature type="region of interest" description="Disordered" evidence="2">
    <location>
        <begin position="61"/>
        <end position="117"/>
    </location>
</feature>
<dbReference type="Pfam" id="PF05291">
    <property type="entry name" value="Bystin"/>
    <property type="match status" value="1"/>
</dbReference>
<name>A0A0N1P2N8_9EURO</name>
<evidence type="ECO:0000313" key="4">
    <source>
        <dbReference type="Proteomes" id="UP000038010"/>
    </source>
</evidence>
<dbReference type="AlphaFoldDB" id="A0A0N1P2N8"/>
<dbReference type="GO" id="GO:0030688">
    <property type="term" value="C:preribosome, small subunit precursor"/>
    <property type="evidence" value="ECO:0007669"/>
    <property type="project" value="TreeGrafter"/>
</dbReference>
<dbReference type="OrthoDB" id="2192561at2759"/>
<comment type="caution">
    <text evidence="3">The sequence shown here is derived from an EMBL/GenBank/DDBJ whole genome shotgun (WGS) entry which is preliminary data.</text>
</comment>
<proteinExistence type="inferred from homology"/>
<organism evidence="3 4">
    <name type="scientific">Cyphellophora attinorum</name>
    <dbReference type="NCBI Taxonomy" id="1664694"/>
    <lineage>
        <taxon>Eukaryota</taxon>
        <taxon>Fungi</taxon>
        <taxon>Dikarya</taxon>
        <taxon>Ascomycota</taxon>
        <taxon>Pezizomycotina</taxon>
        <taxon>Eurotiomycetes</taxon>
        <taxon>Chaetothyriomycetidae</taxon>
        <taxon>Chaetothyriales</taxon>
        <taxon>Cyphellophoraceae</taxon>
        <taxon>Cyphellophora</taxon>
    </lineage>
</organism>
<accession>A0A0N1P2N8</accession>